<protein>
    <submittedName>
        <fullName evidence="9">Uncharacterized protein</fullName>
    </submittedName>
</protein>
<evidence type="ECO:0000313" key="10">
    <source>
        <dbReference type="Proteomes" id="UP001304895"/>
    </source>
</evidence>
<comment type="subcellular location">
    <subcellularLocation>
        <location evidence="1">Cytoplasm</location>
    </subcellularLocation>
</comment>
<evidence type="ECO:0000256" key="1">
    <source>
        <dbReference type="ARBA" id="ARBA00004496"/>
    </source>
</evidence>
<dbReference type="EMBL" id="MU853401">
    <property type="protein sequence ID" value="KAK4138440.1"/>
    <property type="molecule type" value="Genomic_DNA"/>
</dbReference>
<evidence type="ECO:0000256" key="6">
    <source>
        <dbReference type="ARBA" id="ARBA00022763"/>
    </source>
</evidence>
<dbReference type="GO" id="GO:0003729">
    <property type="term" value="F:mRNA binding"/>
    <property type="evidence" value="ECO:0007669"/>
    <property type="project" value="TreeGrafter"/>
</dbReference>
<reference evidence="9" key="2">
    <citation type="submission" date="2023-05" db="EMBL/GenBank/DDBJ databases">
        <authorList>
            <consortium name="Lawrence Berkeley National Laboratory"/>
            <person name="Steindorff A."/>
            <person name="Hensen N."/>
            <person name="Bonometti L."/>
            <person name="Westerberg I."/>
            <person name="Brannstrom I.O."/>
            <person name="Guillou S."/>
            <person name="Cros-Aarteil S."/>
            <person name="Calhoun S."/>
            <person name="Haridas S."/>
            <person name="Kuo A."/>
            <person name="Mondo S."/>
            <person name="Pangilinan J."/>
            <person name="Riley R."/>
            <person name="Labutti K."/>
            <person name="Andreopoulos B."/>
            <person name="Lipzen A."/>
            <person name="Chen C."/>
            <person name="Yanf M."/>
            <person name="Daum C."/>
            <person name="Ng V."/>
            <person name="Clum A."/>
            <person name="Ohm R."/>
            <person name="Martin F."/>
            <person name="Silar P."/>
            <person name="Natvig D."/>
            <person name="Lalanne C."/>
            <person name="Gautier V."/>
            <person name="Ament-Velasquez S.L."/>
            <person name="Kruys A."/>
            <person name="Hutchinson M.I."/>
            <person name="Powell A.J."/>
            <person name="Barry K."/>
            <person name="Miller A.N."/>
            <person name="Grigoriev I.V."/>
            <person name="Debuchy R."/>
            <person name="Gladieux P."/>
            <person name="Thoren M.H."/>
            <person name="Johannesson H."/>
        </authorList>
    </citation>
    <scope>NUCLEOTIDE SEQUENCE</scope>
    <source>
        <strain evidence="9">CBS 123565</strain>
    </source>
</reference>
<dbReference type="AlphaFoldDB" id="A0AAN6ZGN1"/>
<evidence type="ECO:0000256" key="5">
    <source>
        <dbReference type="ARBA" id="ARBA00022664"/>
    </source>
</evidence>
<sequence length="496" mass="54364">MSRPTPRKARLRQQPSNGGPRQIAASDYESDATHYMESREVAPSDVPPPRDNAELSLRVLRRYQPSIRSILAIAANAVAYTFQEATQGWEKHGAEGTMFACELEPIPTPTGQVLPRSSVFVLNRRSMDNLEVDLLRVTDCEVVGELIVFRLDEDRVDGGGAEKKVIGLWIHADEANTREMHASLVLGAWQQGRQALDDYIRIVAAQAAGDGAAPAASPAPVAGSSDLAGGRRLSVADLFGQKNGGLHSFRYSDCAQTSTLFTAPLQTGRHSPSSQLHFEMATSPGDENTTASDDHDVIVDAVKTQLSHISTFDRWLLQRIRTDEDHSGVVSRVKGRLDCYREWILEVEKASRLVSDYLEPWSMDACIRPDDDRGIKIAVTGPGSGESLEISAKDVEQAKDLMGDKYLGYMISVCGAFAEAQTAILSLLQTVQEMDLERLQLSQPAEVTVQTHIRRLAEYNDMKDIAQQLIGLVAENRGVRIGTLYESGEFGVAADD</sequence>
<accession>A0AAN6ZGN1</accession>
<dbReference type="InterPro" id="IPR011993">
    <property type="entry name" value="PH-like_dom_sf"/>
</dbReference>
<dbReference type="GO" id="GO:0031087">
    <property type="term" value="P:deadenylation-independent decapping of nuclear-transcribed mRNA"/>
    <property type="evidence" value="ECO:0007669"/>
    <property type="project" value="TreeGrafter"/>
</dbReference>
<gene>
    <name evidence="9" type="ORF">BT67DRAFT_370544</name>
</gene>
<dbReference type="GO" id="GO:0000290">
    <property type="term" value="P:deadenylation-dependent decapping of nuclear-transcribed mRNA"/>
    <property type="evidence" value="ECO:0007669"/>
    <property type="project" value="InterPro"/>
</dbReference>
<dbReference type="SUPFAM" id="SSF50729">
    <property type="entry name" value="PH domain-like"/>
    <property type="match status" value="1"/>
</dbReference>
<dbReference type="Pfam" id="PF07061">
    <property type="entry name" value="Swi5"/>
    <property type="match status" value="1"/>
</dbReference>
<keyword evidence="5" id="KW-0507">mRNA processing</keyword>
<dbReference type="GO" id="GO:0000932">
    <property type="term" value="C:P-body"/>
    <property type="evidence" value="ECO:0007669"/>
    <property type="project" value="TreeGrafter"/>
</dbReference>
<evidence type="ECO:0000256" key="3">
    <source>
        <dbReference type="ARBA" id="ARBA00008778"/>
    </source>
</evidence>
<name>A0AAN6ZGN1_9PEZI</name>
<dbReference type="GO" id="GO:0006281">
    <property type="term" value="P:DNA repair"/>
    <property type="evidence" value="ECO:0007669"/>
    <property type="project" value="UniProtKB-KW"/>
</dbReference>
<dbReference type="Proteomes" id="UP001304895">
    <property type="component" value="Unassembled WGS sequence"/>
</dbReference>
<feature type="compositionally biased region" description="Basic residues" evidence="8">
    <location>
        <begin position="1"/>
        <end position="11"/>
    </location>
</feature>
<dbReference type="Gene3D" id="2.30.29.30">
    <property type="entry name" value="Pleckstrin-homology domain (PH domain)/Phosphotyrosine-binding domain (PTB)"/>
    <property type="match status" value="1"/>
</dbReference>
<keyword evidence="10" id="KW-1185">Reference proteome</keyword>
<feature type="compositionally biased region" description="Basic and acidic residues" evidence="8">
    <location>
        <begin position="31"/>
        <end position="42"/>
    </location>
</feature>
<dbReference type="InterPro" id="IPR010760">
    <property type="entry name" value="DNA-repair_Swi5"/>
</dbReference>
<comment type="similarity">
    <text evidence="2">Belongs to the SWI5/SAE3 family.</text>
</comment>
<keyword evidence="6" id="KW-0227">DNA damage</keyword>
<dbReference type="CDD" id="cd13182">
    <property type="entry name" value="EVH1-like_Dcp1"/>
    <property type="match status" value="1"/>
</dbReference>
<evidence type="ECO:0000313" key="9">
    <source>
        <dbReference type="EMBL" id="KAK4138440.1"/>
    </source>
</evidence>
<dbReference type="Gene3D" id="1.20.5.170">
    <property type="match status" value="1"/>
</dbReference>
<keyword evidence="7" id="KW-0234">DNA repair</keyword>
<evidence type="ECO:0000256" key="7">
    <source>
        <dbReference type="ARBA" id="ARBA00023204"/>
    </source>
</evidence>
<feature type="region of interest" description="Disordered" evidence="8">
    <location>
        <begin position="1"/>
        <end position="51"/>
    </location>
</feature>
<evidence type="ECO:0000256" key="8">
    <source>
        <dbReference type="SAM" id="MobiDB-lite"/>
    </source>
</evidence>
<reference evidence="9" key="1">
    <citation type="journal article" date="2023" name="Mol. Phylogenet. Evol.">
        <title>Genome-scale phylogeny and comparative genomics of the fungal order Sordariales.</title>
        <authorList>
            <person name="Hensen N."/>
            <person name="Bonometti L."/>
            <person name="Westerberg I."/>
            <person name="Brannstrom I.O."/>
            <person name="Guillou S."/>
            <person name="Cros-Aarteil S."/>
            <person name="Calhoun S."/>
            <person name="Haridas S."/>
            <person name="Kuo A."/>
            <person name="Mondo S."/>
            <person name="Pangilinan J."/>
            <person name="Riley R."/>
            <person name="LaButti K."/>
            <person name="Andreopoulos B."/>
            <person name="Lipzen A."/>
            <person name="Chen C."/>
            <person name="Yan M."/>
            <person name="Daum C."/>
            <person name="Ng V."/>
            <person name="Clum A."/>
            <person name="Steindorff A."/>
            <person name="Ohm R.A."/>
            <person name="Martin F."/>
            <person name="Silar P."/>
            <person name="Natvig D.O."/>
            <person name="Lalanne C."/>
            <person name="Gautier V."/>
            <person name="Ament-Velasquez S.L."/>
            <person name="Kruys A."/>
            <person name="Hutchinson M.I."/>
            <person name="Powell A.J."/>
            <person name="Barry K."/>
            <person name="Miller A.N."/>
            <person name="Grigoriev I.V."/>
            <person name="Debuchy R."/>
            <person name="Gladieux P."/>
            <person name="Hiltunen Thoren M."/>
            <person name="Johannesson H."/>
        </authorList>
    </citation>
    <scope>NUCLEOTIDE SEQUENCE</scope>
    <source>
        <strain evidence="9">CBS 123565</strain>
    </source>
</reference>
<keyword evidence="4" id="KW-0963">Cytoplasm</keyword>
<dbReference type="Pfam" id="PF06058">
    <property type="entry name" value="DCP1"/>
    <property type="match status" value="1"/>
</dbReference>
<dbReference type="InterPro" id="IPR010334">
    <property type="entry name" value="Dcp1"/>
</dbReference>
<dbReference type="PANTHER" id="PTHR16290:SF0">
    <property type="entry name" value="DECAPPING PROTEIN 1, ISOFORM A"/>
    <property type="match status" value="1"/>
</dbReference>
<dbReference type="GO" id="GO:0008047">
    <property type="term" value="F:enzyme activator activity"/>
    <property type="evidence" value="ECO:0007669"/>
    <property type="project" value="InterPro"/>
</dbReference>
<evidence type="ECO:0000256" key="2">
    <source>
        <dbReference type="ARBA" id="ARBA00008060"/>
    </source>
</evidence>
<comment type="similarity">
    <text evidence="3">Belongs to the DCP1 family.</text>
</comment>
<dbReference type="PANTHER" id="PTHR16290">
    <property type="entry name" value="TRANSCRIPTION FACTOR SMIF DECAPPING ENZYME DCP1"/>
    <property type="match status" value="1"/>
</dbReference>
<organism evidence="9 10">
    <name type="scientific">Trichocladium antarcticum</name>
    <dbReference type="NCBI Taxonomy" id="1450529"/>
    <lineage>
        <taxon>Eukaryota</taxon>
        <taxon>Fungi</taxon>
        <taxon>Dikarya</taxon>
        <taxon>Ascomycota</taxon>
        <taxon>Pezizomycotina</taxon>
        <taxon>Sordariomycetes</taxon>
        <taxon>Sordariomycetidae</taxon>
        <taxon>Sordariales</taxon>
        <taxon>Chaetomiaceae</taxon>
        <taxon>Trichocladium</taxon>
    </lineage>
</organism>
<comment type="caution">
    <text evidence="9">The sequence shown here is derived from an EMBL/GenBank/DDBJ whole genome shotgun (WGS) entry which is preliminary data.</text>
</comment>
<dbReference type="GO" id="GO:0006397">
    <property type="term" value="P:mRNA processing"/>
    <property type="evidence" value="ECO:0007669"/>
    <property type="project" value="UniProtKB-KW"/>
</dbReference>
<proteinExistence type="inferred from homology"/>
<evidence type="ECO:0000256" key="4">
    <source>
        <dbReference type="ARBA" id="ARBA00022490"/>
    </source>
</evidence>